<dbReference type="FunCoup" id="A0A3G9JMB6">
    <property type="interactions" value="5"/>
</dbReference>
<dbReference type="SUPFAM" id="SSF109709">
    <property type="entry name" value="KorB DNA-binding domain-like"/>
    <property type="match status" value="1"/>
</dbReference>
<reference evidence="5 6" key="1">
    <citation type="submission" date="2018-11" db="EMBL/GenBank/DDBJ databases">
        <title>Novel Erysipelotrichaceae bacterium isolated from small intestine of a swine.</title>
        <authorList>
            <person name="Kim J.S."/>
            <person name="Choe H."/>
            <person name="Lee Y.R."/>
            <person name="Kim K.M."/>
            <person name="Park D.S."/>
        </authorList>
    </citation>
    <scope>NUCLEOTIDE SEQUENCE [LARGE SCALE GENOMIC DNA]</scope>
    <source>
        <strain evidence="5 6">SG0102</strain>
    </source>
</reference>
<dbReference type="FunFam" id="3.90.1530.30:FF:000001">
    <property type="entry name" value="Chromosome partitioning protein ParB"/>
    <property type="match status" value="1"/>
</dbReference>
<dbReference type="Pfam" id="PF02195">
    <property type="entry name" value="ParB_N"/>
    <property type="match status" value="1"/>
</dbReference>
<accession>A0A3G9JMB6</accession>
<dbReference type="GO" id="GO:0003677">
    <property type="term" value="F:DNA binding"/>
    <property type="evidence" value="ECO:0007669"/>
    <property type="project" value="UniProtKB-KW"/>
</dbReference>
<dbReference type="InterPro" id="IPR036086">
    <property type="entry name" value="ParB/Sulfiredoxin_sf"/>
</dbReference>
<dbReference type="NCBIfam" id="TIGR00180">
    <property type="entry name" value="parB_part"/>
    <property type="match status" value="1"/>
</dbReference>
<evidence type="ECO:0000313" key="6">
    <source>
        <dbReference type="Proteomes" id="UP000268059"/>
    </source>
</evidence>
<dbReference type="FunFam" id="1.10.10.2830:FF:000001">
    <property type="entry name" value="Chromosome partitioning protein ParB"/>
    <property type="match status" value="1"/>
</dbReference>
<keyword evidence="3" id="KW-0238">DNA-binding</keyword>
<dbReference type="OrthoDB" id="9802051at2"/>
<dbReference type="Proteomes" id="UP000268059">
    <property type="component" value="Chromosome"/>
</dbReference>
<protein>
    <submittedName>
        <fullName evidence="5">Nucleoid occlusion protein</fullName>
    </submittedName>
</protein>
<dbReference type="PANTHER" id="PTHR33375">
    <property type="entry name" value="CHROMOSOME-PARTITIONING PROTEIN PARB-RELATED"/>
    <property type="match status" value="1"/>
</dbReference>
<sequence>MKKNTYKFIDINRISPNKDQPRTHFEDEKIQELAESIKVNGLLQPIVVRPYGGFKQYQIVVGERRYRACKLAGIKEVPVLIQKLNDEETANAALVENIQRENLSPIEEALAYASIMDSQNLTQAQVAEKMGKKQSTIANKLRLLKLSPTVQQALKEKQISERHGRALLKIENISEQNNLLKKIIANNLTVEETERLVKATLEPPKKKKKGTSKALSQNVQIALNTLPLKDINKAVKTINDFGIDTNVDEEETDDAYVITIKIKK</sequence>
<gene>
    <name evidence="5" type="primary">noc</name>
    <name evidence="5" type="ORF">SG0102_02720</name>
</gene>
<dbReference type="Gene3D" id="3.90.1530.30">
    <property type="match status" value="1"/>
</dbReference>
<evidence type="ECO:0000313" key="5">
    <source>
        <dbReference type="EMBL" id="BBH25338.1"/>
    </source>
</evidence>
<dbReference type="AlphaFoldDB" id="A0A3G9JMB6"/>
<dbReference type="Pfam" id="PF17762">
    <property type="entry name" value="HTH_ParB"/>
    <property type="match status" value="1"/>
</dbReference>
<dbReference type="InterPro" id="IPR004437">
    <property type="entry name" value="ParB/RepB/Spo0J"/>
</dbReference>
<dbReference type="Gene3D" id="1.10.10.2830">
    <property type="match status" value="1"/>
</dbReference>
<dbReference type="GO" id="GO:0007059">
    <property type="term" value="P:chromosome segregation"/>
    <property type="evidence" value="ECO:0007669"/>
    <property type="project" value="TreeGrafter"/>
</dbReference>
<comment type="similarity">
    <text evidence="2">Belongs to the ParB family.</text>
</comment>
<dbReference type="InterPro" id="IPR050336">
    <property type="entry name" value="Chromosome_partition/occlusion"/>
</dbReference>
<keyword evidence="6" id="KW-1185">Reference proteome</keyword>
<evidence type="ECO:0000256" key="3">
    <source>
        <dbReference type="ARBA" id="ARBA00023125"/>
    </source>
</evidence>
<dbReference type="InterPro" id="IPR003115">
    <property type="entry name" value="ParB_N"/>
</dbReference>
<dbReference type="CDD" id="cd16393">
    <property type="entry name" value="SPO0J_N"/>
    <property type="match status" value="1"/>
</dbReference>
<name>A0A3G9JMB6_9FIRM</name>
<evidence type="ECO:0000259" key="4">
    <source>
        <dbReference type="SMART" id="SM00470"/>
    </source>
</evidence>
<dbReference type="KEGG" id="ebm:SG0102_02720"/>
<dbReference type="InterPro" id="IPR041468">
    <property type="entry name" value="HTH_ParB/Spo0J"/>
</dbReference>
<dbReference type="EMBL" id="AP019309">
    <property type="protein sequence ID" value="BBH25338.1"/>
    <property type="molecule type" value="Genomic_DNA"/>
</dbReference>
<dbReference type="RefSeq" id="WP_125118292.1">
    <property type="nucleotide sequence ID" value="NZ_AP019309.1"/>
</dbReference>
<dbReference type="PANTHER" id="PTHR33375:SF8">
    <property type="entry name" value="NUCLEOID OCCLUSION PROTEIN"/>
    <property type="match status" value="1"/>
</dbReference>
<evidence type="ECO:0000256" key="2">
    <source>
        <dbReference type="ARBA" id="ARBA00006295"/>
    </source>
</evidence>
<dbReference type="GO" id="GO:0005694">
    <property type="term" value="C:chromosome"/>
    <property type="evidence" value="ECO:0007669"/>
    <property type="project" value="TreeGrafter"/>
</dbReference>
<comment type="subcellular location">
    <subcellularLocation>
        <location evidence="1">Cytoplasm</location>
        <location evidence="1">Nucleoid</location>
    </subcellularLocation>
</comment>
<proteinExistence type="inferred from homology"/>
<dbReference type="GO" id="GO:0045881">
    <property type="term" value="P:positive regulation of sporulation resulting in formation of a cellular spore"/>
    <property type="evidence" value="ECO:0007669"/>
    <property type="project" value="TreeGrafter"/>
</dbReference>
<organism evidence="5 6">
    <name type="scientific">Intestinibaculum porci</name>
    <dbReference type="NCBI Taxonomy" id="2487118"/>
    <lineage>
        <taxon>Bacteria</taxon>
        <taxon>Bacillati</taxon>
        <taxon>Bacillota</taxon>
        <taxon>Erysipelotrichia</taxon>
        <taxon>Erysipelotrichales</taxon>
        <taxon>Erysipelotrichaceae</taxon>
        <taxon>Intestinibaculum</taxon>
    </lineage>
</organism>
<dbReference type="SMART" id="SM00470">
    <property type="entry name" value="ParB"/>
    <property type="match status" value="1"/>
</dbReference>
<dbReference type="GO" id="GO:0009295">
    <property type="term" value="C:nucleoid"/>
    <property type="evidence" value="ECO:0007669"/>
    <property type="project" value="UniProtKB-SubCell"/>
</dbReference>
<dbReference type="SUPFAM" id="SSF110849">
    <property type="entry name" value="ParB/Sulfiredoxin"/>
    <property type="match status" value="1"/>
</dbReference>
<feature type="domain" description="ParB-like N-terminal" evidence="4">
    <location>
        <begin position="7"/>
        <end position="98"/>
    </location>
</feature>
<dbReference type="InParanoid" id="A0A3G9JMB6"/>
<evidence type="ECO:0000256" key="1">
    <source>
        <dbReference type="ARBA" id="ARBA00004453"/>
    </source>
</evidence>